<sequence>MSFIAYADRAGVIGFAKKCPAGALPIARHADLDVLKSAVSVVARLAHDNETLLAPGVPEAADGDQAVNALTNFVETVRSCLREVPE</sequence>
<organism evidence="1 2">
    <name type="scientific">Rhodoblastus acidophilus</name>
    <name type="common">Rhodopseudomonas acidophila</name>
    <dbReference type="NCBI Taxonomy" id="1074"/>
    <lineage>
        <taxon>Bacteria</taxon>
        <taxon>Pseudomonadati</taxon>
        <taxon>Pseudomonadota</taxon>
        <taxon>Alphaproteobacteria</taxon>
        <taxon>Hyphomicrobiales</taxon>
        <taxon>Rhodoblastaceae</taxon>
        <taxon>Rhodoblastus</taxon>
    </lineage>
</organism>
<proteinExistence type="predicted"/>
<dbReference type="Proteomes" id="UP000198418">
    <property type="component" value="Unassembled WGS sequence"/>
</dbReference>
<reference evidence="2" key="1">
    <citation type="submission" date="2017-06" db="EMBL/GenBank/DDBJ databases">
        <authorList>
            <person name="Varghese N."/>
            <person name="Submissions S."/>
        </authorList>
    </citation>
    <scope>NUCLEOTIDE SEQUENCE [LARGE SCALE GENOMIC DNA]</scope>
    <source>
        <strain evidence="2">DSM 137</strain>
    </source>
</reference>
<protein>
    <submittedName>
        <fullName evidence="1">Uncharacterized protein</fullName>
    </submittedName>
</protein>
<dbReference type="OrthoDB" id="8456881at2"/>
<dbReference type="RefSeq" id="WP_088522576.1">
    <property type="nucleotide sequence ID" value="NZ_FYDG01000031.1"/>
</dbReference>
<accession>A0A212SE28</accession>
<evidence type="ECO:0000313" key="2">
    <source>
        <dbReference type="Proteomes" id="UP000198418"/>
    </source>
</evidence>
<dbReference type="AlphaFoldDB" id="A0A212SE28"/>
<evidence type="ECO:0000313" key="1">
    <source>
        <dbReference type="EMBL" id="SNB83884.1"/>
    </source>
</evidence>
<keyword evidence="2" id="KW-1185">Reference proteome</keyword>
<dbReference type="EMBL" id="FYDG01000031">
    <property type="protein sequence ID" value="SNB83884.1"/>
    <property type="molecule type" value="Genomic_DNA"/>
</dbReference>
<gene>
    <name evidence="1" type="ORF">SAMN06265338_1318</name>
</gene>
<name>A0A212SE28_RHOAC</name>